<dbReference type="EMBL" id="MU274922">
    <property type="protein sequence ID" value="KAI0086711.1"/>
    <property type="molecule type" value="Genomic_DNA"/>
</dbReference>
<reference evidence="1" key="1">
    <citation type="journal article" date="2021" name="Environ. Microbiol.">
        <title>Gene family expansions and transcriptome signatures uncover fungal adaptations to wood decay.</title>
        <authorList>
            <person name="Hage H."/>
            <person name="Miyauchi S."/>
            <person name="Viragh M."/>
            <person name="Drula E."/>
            <person name="Min B."/>
            <person name="Chaduli D."/>
            <person name="Navarro D."/>
            <person name="Favel A."/>
            <person name="Norest M."/>
            <person name="Lesage-Meessen L."/>
            <person name="Balint B."/>
            <person name="Merenyi Z."/>
            <person name="de Eugenio L."/>
            <person name="Morin E."/>
            <person name="Martinez A.T."/>
            <person name="Baldrian P."/>
            <person name="Stursova M."/>
            <person name="Martinez M.J."/>
            <person name="Novotny C."/>
            <person name="Magnuson J.K."/>
            <person name="Spatafora J.W."/>
            <person name="Maurice S."/>
            <person name="Pangilinan J."/>
            <person name="Andreopoulos W."/>
            <person name="LaButti K."/>
            <person name="Hundley H."/>
            <person name="Na H."/>
            <person name="Kuo A."/>
            <person name="Barry K."/>
            <person name="Lipzen A."/>
            <person name="Henrissat B."/>
            <person name="Riley R."/>
            <person name="Ahrendt S."/>
            <person name="Nagy L.G."/>
            <person name="Grigoriev I.V."/>
            <person name="Martin F."/>
            <person name="Rosso M.N."/>
        </authorList>
    </citation>
    <scope>NUCLEOTIDE SEQUENCE</scope>
    <source>
        <strain evidence="1">CBS 384.51</strain>
    </source>
</reference>
<keyword evidence="2" id="KW-1185">Reference proteome</keyword>
<comment type="caution">
    <text evidence="1">The sequence shown here is derived from an EMBL/GenBank/DDBJ whole genome shotgun (WGS) entry which is preliminary data.</text>
</comment>
<evidence type="ECO:0000313" key="2">
    <source>
        <dbReference type="Proteomes" id="UP001055072"/>
    </source>
</evidence>
<proteinExistence type="predicted"/>
<accession>A0ACB8TXN4</accession>
<protein>
    <submittedName>
        <fullName evidence="1">Uncharacterized protein</fullName>
    </submittedName>
</protein>
<name>A0ACB8TXN4_9APHY</name>
<evidence type="ECO:0000313" key="1">
    <source>
        <dbReference type="EMBL" id="KAI0086711.1"/>
    </source>
</evidence>
<organism evidence="1 2">
    <name type="scientific">Irpex rosettiformis</name>
    <dbReference type="NCBI Taxonomy" id="378272"/>
    <lineage>
        <taxon>Eukaryota</taxon>
        <taxon>Fungi</taxon>
        <taxon>Dikarya</taxon>
        <taxon>Basidiomycota</taxon>
        <taxon>Agaricomycotina</taxon>
        <taxon>Agaricomycetes</taxon>
        <taxon>Polyporales</taxon>
        <taxon>Irpicaceae</taxon>
        <taxon>Irpex</taxon>
    </lineage>
</organism>
<dbReference type="Proteomes" id="UP001055072">
    <property type="component" value="Unassembled WGS sequence"/>
</dbReference>
<sequence>MTRRSWTTEEQRAWLLLQTKAFIEARDSGAIAEWRGRTYQKWFEQFPEPEPTAEQVQAANGDVEGAKEKAIQKRKTQVVTWFQNHNRGLGSGAGGYKILPLCKS</sequence>
<gene>
    <name evidence="1" type="ORF">BDY19DRAFT_894548</name>
</gene>